<dbReference type="EMBL" id="JAQFWQ010000011">
    <property type="protein sequence ID" value="MDA2810171.1"/>
    <property type="molecule type" value="Genomic_DNA"/>
</dbReference>
<reference evidence="3 4" key="1">
    <citation type="submission" date="2023-01" db="EMBL/GenBank/DDBJ databases">
        <title>Draft genome sequence of Nocardiopsis sp. RSe5-2 isolated from halophytes.</title>
        <authorList>
            <person name="Duangmal K."/>
            <person name="Chantavorakit T."/>
        </authorList>
    </citation>
    <scope>NUCLEOTIDE SEQUENCE [LARGE SCALE GENOMIC DNA]</scope>
    <source>
        <strain evidence="3 4">RSe5-2</strain>
    </source>
</reference>
<feature type="compositionally biased region" description="Gly residues" evidence="1">
    <location>
        <begin position="183"/>
        <end position="204"/>
    </location>
</feature>
<gene>
    <name evidence="3" type="ORF">O4J56_05930</name>
</gene>
<sequence length="204" mass="21016">MADPERSATASTPATGSGSAPGTAPADGDLGWALALVLRRWHEAAEFVLSHLPLGARGYHVLHAVVHEEPPNQAALAAHSGIDRTVMTYVIDALESEGLVERVPDPADRRARRVVATARGRTELAETERRVHRAEEAVLSGLSESERAVFADLAQRAARLIRTESPATDPCAAVREVLAADGLGPGGLGPGGTGGTGGDATAGA</sequence>
<organism evidence="3 4">
    <name type="scientific">Nocardiopsis endophytica</name>
    <dbReference type="NCBI Taxonomy" id="3018445"/>
    <lineage>
        <taxon>Bacteria</taxon>
        <taxon>Bacillati</taxon>
        <taxon>Actinomycetota</taxon>
        <taxon>Actinomycetes</taxon>
        <taxon>Streptosporangiales</taxon>
        <taxon>Nocardiopsidaceae</taxon>
        <taxon>Nocardiopsis</taxon>
    </lineage>
</organism>
<name>A0ABT4U0G4_9ACTN</name>
<evidence type="ECO:0000256" key="1">
    <source>
        <dbReference type="SAM" id="MobiDB-lite"/>
    </source>
</evidence>
<dbReference type="InterPro" id="IPR039422">
    <property type="entry name" value="MarR/SlyA-like"/>
</dbReference>
<dbReference type="SMART" id="SM00347">
    <property type="entry name" value="HTH_MARR"/>
    <property type="match status" value="1"/>
</dbReference>
<dbReference type="Gene3D" id="1.10.10.10">
    <property type="entry name" value="Winged helix-like DNA-binding domain superfamily/Winged helix DNA-binding domain"/>
    <property type="match status" value="1"/>
</dbReference>
<dbReference type="SUPFAM" id="SSF46785">
    <property type="entry name" value="Winged helix' DNA-binding domain"/>
    <property type="match status" value="1"/>
</dbReference>
<feature type="compositionally biased region" description="Polar residues" evidence="1">
    <location>
        <begin position="8"/>
        <end position="20"/>
    </location>
</feature>
<protein>
    <submittedName>
        <fullName evidence="3">MarR family transcriptional regulator</fullName>
    </submittedName>
</protein>
<dbReference type="RefSeq" id="WP_270684160.1">
    <property type="nucleotide sequence ID" value="NZ_JAQFWQ010000011.1"/>
</dbReference>
<evidence type="ECO:0000259" key="2">
    <source>
        <dbReference type="PROSITE" id="PS50995"/>
    </source>
</evidence>
<dbReference type="PRINTS" id="PR00598">
    <property type="entry name" value="HTHMARR"/>
</dbReference>
<dbReference type="InterPro" id="IPR000835">
    <property type="entry name" value="HTH_MarR-typ"/>
</dbReference>
<feature type="region of interest" description="Disordered" evidence="1">
    <location>
        <begin position="1"/>
        <end position="24"/>
    </location>
</feature>
<feature type="domain" description="HTH marR-type" evidence="2">
    <location>
        <begin position="27"/>
        <end position="159"/>
    </location>
</feature>
<dbReference type="Pfam" id="PF01047">
    <property type="entry name" value="MarR"/>
    <property type="match status" value="1"/>
</dbReference>
<dbReference type="Proteomes" id="UP001527866">
    <property type="component" value="Unassembled WGS sequence"/>
</dbReference>
<accession>A0ABT4U0G4</accession>
<dbReference type="PANTHER" id="PTHR33164:SF43">
    <property type="entry name" value="HTH-TYPE TRANSCRIPTIONAL REPRESSOR YETL"/>
    <property type="match status" value="1"/>
</dbReference>
<proteinExistence type="predicted"/>
<evidence type="ECO:0000313" key="4">
    <source>
        <dbReference type="Proteomes" id="UP001527866"/>
    </source>
</evidence>
<dbReference type="InterPro" id="IPR036390">
    <property type="entry name" value="WH_DNA-bd_sf"/>
</dbReference>
<dbReference type="InterPro" id="IPR036388">
    <property type="entry name" value="WH-like_DNA-bd_sf"/>
</dbReference>
<comment type="caution">
    <text evidence="3">The sequence shown here is derived from an EMBL/GenBank/DDBJ whole genome shotgun (WGS) entry which is preliminary data.</text>
</comment>
<dbReference type="PROSITE" id="PS50995">
    <property type="entry name" value="HTH_MARR_2"/>
    <property type="match status" value="1"/>
</dbReference>
<dbReference type="PANTHER" id="PTHR33164">
    <property type="entry name" value="TRANSCRIPTIONAL REGULATOR, MARR FAMILY"/>
    <property type="match status" value="1"/>
</dbReference>
<evidence type="ECO:0000313" key="3">
    <source>
        <dbReference type="EMBL" id="MDA2810171.1"/>
    </source>
</evidence>
<feature type="region of interest" description="Disordered" evidence="1">
    <location>
        <begin position="182"/>
        <end position="204"/>
    </location>
</feature>
<keyword evidence="4" id="KW-1185">Reference proteome</keyword>